<feature type="transmembrane region" description="Helical" evidence="15">
    <location>
        <begin position="584"/>
        <end position="603"/>
    </location>
</feature>
<keyword evidence="9" id="KW-0256">Endoplasmic reticulum</keyword>
<accession>Q6CT75</accession>
<evidence type="ECO:0000256" key="11">
    <source>
        <dbReference type="ARBA" id="ARBA00023136"/>
    </source>
</evidence>
<feature type="transmembrane region" description="Helical" evidence="15">
    <location>
        <begin position="107"/>
        <end position="124"/>
    </location>
</feature>
<feature type="domain" description="MIR" evidence="16">
    <location>
        <begin position="290"/>
        <end position="344"/>
    </location>
</feature>
<dbReference type="PANTHER" id="PTHR10050:SF50">
    <property type="entry name" value="DOLICHYL-PHOSPHATE-MANNOSE--PROTEIN MANNOSYLTRANSFERASE 1-RELATED"/>
    <property type="match status" value="1"/>
</dbReference>
<protein>
    <recommendedName>
        <fullName evidence="4">dolichyl-phosphate-mannose--protein mannosyltransferase</fullName>
        <ecNumber evidence="4">2.4.1.109</ecNumber>
    </recommendedName>
</protein>
<dbReference type="Proteomes" id="UP000000598">
    <property type="component" value="Chromosome C"/>
</dbReference>
<evidence type="ECO:0000256" key="12">
    <source>
        <dbReference type="ARBA" id="ARBA00023180"/>
    </source>
</evidence>
<dbReference type="Pfam" id="PF02366">
    <property type="entry name" value="PMT"/>
    <property type="match status" value="1"/>
</dbReference>
<dbReference type="PaxDb" id="284590-Q6CT75"/>
<evidence type="ECO:0000313" key="18">
    <source>
        <dbReference type="Proteomes" id="UP000000598"/>
    </source>
</evidence>
<evidence type="ECO:0000256" key="6">
    <source>
        <dbReference type="ARBA" id="ARBA00022679"/>
    </source>
</evidence>
<evidence type="ECO:0000256" key="9">
    <source>
        <dbReference type="ARBA" id="ARBA00022824"/>
    </source>
</evidence>
<evidence type="ECO:0000313" key="17">
    <source>
        <dbReference type="EMBL" id="CAH01715.1"/>
    </source>
</evidence>
<proteinExistence type="inferred from homology"/>
<name>Q6CT75_KLULA</name>
<evidence type="ECO:0000259" key="16">
    <source>
        <dbReference type="PROSITE" id="PS50919"/>
    </source>
</evidence>
<feature type="transmembrane region" description="Helical" evidence="15">
    <location>
        <begin position="154"/>
        <end position="172"/>
    </location>
</feature>
<keyword evidence="12" id="KW-0325">Glycoprotein</keyword>
<organism evidence="17 18">
    <name type="scientific">Kluyveromyces lactis (strain ATCC 8585 / CBS 2359 / DSM 70799 / NBRC 1267 / NRRL Y-1140 / WM37)</name>
    <name type="common">Yeast</name>
    <name type="synonym">Candida sphaerica</name>
    <dbReference type="NCBI Taxonomy" id="284590"/>
    <lineage>
        <taxon>Eukaryota</taxon>
        <taxon>Fungi</taxon>
        <taxon>Dikarya</taxon>
        <taxon>Ascomycota</taxon>
        <taxon>Saccharomycotina</taxon>
        <taxon>Saccharomycetes</taxon>
        <taxon>Saccharomycetales</taxon>
        <taxon>Saccharomycetaceae</taxon>
        <taxon>Kluyveromyces</taxon>
    </lineage>
</organism>
<dbReference type="PANTHER" id="PTHR10050">
    <property type="entry name" value="DOLICHYL-PHOSPHATE-MANNOSE--PROTEIN MANNOSYLTRANSFERASE"/>
    <property type="match status" value="1"/>
</dbReference>
<dbReference type="KEGG" id="kla:KLLA0_C14828g"/>
<comment type="similarity">
    <text evidence="3">Belongs to the glycosyltransferase 39 family.</text>
</comment>
<evidence type="ECO:0000256" key="1">
    <source>
        <dbReference type="ARBA" id="ARBA00004477"/>
    </source>
</evidence>
<evidence type="ECO:0000256" key="13">
    <source>
        <dbReference type="ARBA" id="ARBA00045085"/>
    </source>
</evidence>
<feature type="transmembrane region" description="Helical" evidence="15">
    <location>
        <begin position="234"/>
        <end position="257"/>
    </location>
</feature>
<dbReference type="PROSITE" id="PS50919">
    <property type="entry name" value="MIR"/>
    <property type="match status" value="2"/>
</dbReference>
<comment type="catalytic activity">
    <reaction evidence="14">
        <text>a di-trans,poly-cis-dolichyl beta-D-mannosyl phosphate + L-seryl-[protein] = 3-O-(alpha-D-mannosyl)-L-seryl-[protein] + a di-trans,poly-cis-dolichyl phosphate + H(+)</text>
        <dbReference type="Rhea" id="RHEA:17377"/>
        <dbReference type="Rhea" id="RHEA-COMP:9863"/>
        <dbReference type="Rhea" id="RHEA-COMP:13546"/>
        <dbReference type="Rhea" id="RHEA-COMP:19498"/>
        <dbReference type="Rhea" id="RHEA-COMP:19501"/>
        <dbReference type="ChEBI" id="CHEBI:15378"/>
        <dbReference type="ChEBI" id="CHEBI:29999"/>
        <dbReference type="ChEBI" id="CHEBI:57683"/>
        <dbReference type="ChEBI" id="CHEBI:58211"/>
        <dbReference type="ChEBI" id="CHEBI:137321"/>
        <dbReference type="EC" id="2.4.1.109"/>
    </reaction>
</comment>
<comment type="subcellular location">
    <subcellularLocation>
        <location evidence="1">Endoplasmic reticulum membrane</location>
        <topology evidence="1">Multi-pass membrane protein</topology>
    </subcellularLocation>
</comment>
<evidence type="ECO:0000256" key="15">
    <source>
        <dbReference type="SAM" id="Phobius"/>
    </source>
</evidence>
<keyword evidence="6" id="KW-0808">Transferase</keyword>
<dbReference type="EMBL" id="CR382123">
    <property type="protein sequence ID" value="CAH01715.1"/>
    <property type="molecule type" value="Genomic_DNA"/>
</dbReference>
<comment type="pathway">
    <text evidence="2">Protein modification; protein glycosylation.</text>
</comment>
<keyword evidence="10 15" id="KW-1133">Transmembrane helix</keyword>
<dbReference type="SUPFAM" id="SSF82109">
    <property type="entry name" value="MIR domain"/>
    <property type="match status" value="1"/>
</dbReference>
<evidence type="ECO:0000256" key="14">
    <source>
        <dbReference type="ARBA" id="ARBA00045102"/>
    </source>
</evidence>
<comment type="catalytic activity">
    <reaction evidence="13">
        <text>a di-trans,poly-cis-dolichyl beta-D-mannosyl phosphate + L-threonyl-[protein] = 3-O-(alpha-D-mannosyl)-L-threonyl-[protein] + a di-trans,poly-cis-dolichyl phosphate + H(+)</text>
        <dbReference type="Rhea" id="RHEA:53396"/>
        <dbReference type="Rhea" id="RHEA-COMP:11060"/>
        <dbReference type="Rhea" id="RHEA-COMP:13547"/>
        <dbReference type="Rhea" id="RHEA-COMP:19498"/>
        <dbReference type="Rhea" id="RHEA-COMP:19501"/>
        <dbReference type="ChEBI" id="CHEBI:15378"/>
        <dbReference type="ChEBI" id="CHEBI:30013"/>
        <dbReference type="ChEBI" id="CHEBI:57683"/>
        <dbReference type="ChEBI" id="CHEBI:58211"/>
        <dbReference type="ChEBI" id="CHEBI:137323"/>
        <dbReference type="EC" id="2.4.1.109"/>
    </reaction>
</comment>
<dbReference type="HOGENOM" id="CLU_008438_2_1_1"/>
<keyword evidence="7 15" id="KW-0812">Transmembrane</keyword>
<dbReference type="InterPro" id="IPR003342">
    <property type="entry name" value="ArnT-like_N"/>
</dbReference>
<keyword evidence="5" id="KW-0328">Glycosyltransferase</keyword>
<gene>
    <name evidence="17" type="ORF">KLLA0_C14828g</name>
</gene>
<dbReference type="eggNOG" id="KOG3359">
    <property type="taxonomic scope" value="Eukaryota"/>
</dbReference>
<dbReference type="CAZy" id="GT39">
    <property type="family name" value="Glycosyltransferase Family 39"/>
</dbReference>
<dbReference type="GO" id="GO:0005789">
    <property type="term" value="C:endoplasmic reticulum membrane"/>
    <property type="evidence" value="ECO:0007669"/>
    <property type="project" value="UniProtKB-SubCell"/>
</dbReference>
<dbReference type="InParanoid" id="Q6CT75"/>
<dbReference type="OMA" id="SEVYHAD"/>
<evidence type="ECO:0000256" key="7">
    <source>
        <dbReference type="ARBA" id="ARBA00022692"/>
    </source>
</evidence>
<dbReference type="EC" id="2.4.1.109" evidence="4"/>
<dbReference type="Gene3D" id="2.80.10.50">
    <property type="match status" value="1"/>
</dbReference>
<evidence type="ECO:0000256" key="8">
    <source>
        <dbReference type="ARBA" id="ARBA00022737"/>
    </source>
</evidence>
<evidence type="ECO:0000256" key="3">
    <source>
        <dbReference type="ARBA" id="ARBA00007222"/>
    </source>
</evidence>
<reference evidence="17 18" key="1">
    <citation type="journal article" date="2004" name="Nature">
        <title>Genome evolution in yeasts.</title>
        <authorList>
            <consortium name="Genolevures"/>
            <person name="Dujon B."/>
            <person name="Sherman D."/>
            <person name="Fischer G."/>
            <person name="Durrens P."/>
            <person name="Casaregola S."/>
            <person name="Lafontaine I."/>
            <person name="de Montigny J."/>
            <person name="Marck C."/>
            <person name="Neuveglise C."/>
            <person name="Talla E."/>
            <person name="Goffard N."/>
            <person name="Frangeul L."/>
            <person name="Aigle M."/>
            <person name="Anthouard V."/>
            <person name="Babour A."/>
            <person name="Barbe V."/>
            <person name="Barnay S."/>
            <person name="Blanchin S."/>
            <person name="Beckerich J.M."/>
            <person name="Beyne E."/>
            <person name="Bleykasten C."/>
            <person name="Boisrame A."/>
            <person name="Boyer J."/>
            <person name="Cattolico L."/>
            <person name="Confanioleri F."/>
            <person name="de Daruvar A."/>
            <person name="Despons L."/>
            <person name="Fabre E."/>
            <person name="Fairhead C."/>
            <person name="Ferry-Dumazet H."/>
            <person name="Groppi A."/>
            <person name="Hantraye F."/>
            <person name="Hennequin C."/>
            <person name="Jauniaux N."/>
            <person name="Joyet P."/>
            <person name="Kachouri R."/>
            <person name="Kerrest A."/>
            <person name="Koszul R."/>
            <person name="Lemaire M."/>
            <person name="Lesur I."/>
            <person name="Ma L."/>
            <person name="Muller H."/>
            <person name="Nicaud J.M."/>
            <person name="Nikolski M."/>
            <person name="Oztas S."/>
            <person name="Ozier-Kalogeropoulos O."/>
            <person name="Pellenz S."/>
            <person name="Potier S."/>
            <person name="Richard G.F."/>
            <person name="Straub M.L."/>
            <person name="Suleau A."/>
            <person name="Swennene D."/>
            <person name="Tekaia F."/>
            <person name="Wesolowski-Louvel M."/>
            <person name="Westhof E."/>
            <person name="Wirth B."/>
            <person name="Zeniou-Meyer M."/>
            <person name="Zivanovic I."/>
            <person name="Bolotin-Fukuhara M."/>
            <person name="Thierry A."/>
            <person name="Bouchier C."/>
            <person name="Caudron B."/>
            <person name="Scarpelli C."/>
            <person name="Gaillardin C."/>
            <person name="Weissenbach J."/>
            <person name="Wincker P."/>
            <person name="Souciet J.L."/>
        </authorList>
    </citation>
    <scope>NUCLEOTIDE SEQUENCE [LARGE SCALE GENOMIC DNA]</scope>
    <source>
        <strain evidence="18">ATCC 8585 / CBS 2359 / DSM 70799 / NBRC 1267 / NRRL Y-1140 / WM37</strain>
    </source>
</reference>
<evidence type="ECO:0000256" key="10">
    <source>
        <dbReference type="ARBA" id="ARBA00022989"/>
    </source>
</evidence>
<dbReference type="InterPro" id="IPR036300">
    <property type="entry name" value="MIR_dom_sf"/>
</dbReference>
<dbReference type="SMART" id="SM00472">
    <property type="entry name" value="MIR"/>
    <property type="match status" value="3"/>
</dbReference>
<dbReference type="InterPro" id="IPR027005">
    <property type="entry name" value="PMT-like"/>
</dbReference>
<dbReference type="Pfam" id="PF02815">
    <property type="entry name" value="MIR"/>
    <property type="match status" value="1"/>
</dbReference>
<dbReference type="GO" id="GO:0004169">
    <property type="term" value="F:dolichyl-phosphate-mannose-protein mannosyltransferase activity"/>
    <property type="evidence" value="ECO:0007669"/>
    <property type="project" value="UniProtKB-EC"/>
</dbReference>
<feature type="transmembrane region" description="Helical" evidence="15">
    <location>
        <begin position="541"/>
        <end position="564"/>
    </location>
</feature>
<feature type="domain" description="MIR" evidence="16">
    <location>
        <begin position="355"/>
        <end position="414"/>
    </location>
</feature>
<evidence type="ECO:0000256" key="5">
    <source>
        <dbReference type="ARBA" id="ARBA00022676"/>
    </source>
</evidence>
<dbReference type="AlphaFoldDB" id="Q6CT75"/>
<dbReference type="InterPro" id="IPR016093">
    <property type="entry name" value="MIR_motif"/>
</dbReference>
<keyword evidence="18" id="KW-1185">Reference proteome</keyword>
<evidence type="ECO:0000256" key="4">
    <source>
        <dbReference type="ARBA" id="ARBA00012839"/>
    </source>
</evidence>
<keyword evidence="11 15" id="KW-0472">Membrane</keyword>
<dbReference type="UniPathway" id="UPA00378"/>
<evidence type="ECO:0000256" key="2">
    <source>
        <dbReference type="ARBA" id="ARBA00004922"/>
    </source>
</evidence>
<keyword evidence="8" id="KW-0677">Repeat</keyword>
<sequence>MSTNPVRKGRFKAYIKHDYQSFIKGDSLPYEDSLVWDLALSALTVGYLSMVHSDRYGDISTSEFEIWNQITDRIKGKFFIATSVPTLIEVLAKLTDMYSLNIEFWKTANNVVLASVLVTLYGILRKSSVSVMISFLVTIMFSQISSFQDLIYTLNFDSYHLLALTLLILHWRKFQASKDFSVDWYMNITLVSMSLIFVISGKFIGLVSWIWLIIVSLKSLWIVVGDLDVKNRQLFAIMFCRLLFFVVIPLMSLWYSYSSLIGGFTTSSNSIAYMSSSFQHYSMSQHNDIPSSIIYGSSIRLRHVNSLGGYLSALEIPYPKSNDTLVTVSDDPDDEANFWIIESNKGRNTEQTGSNALVKQTDKVKLRNKKTGQLLRASEEKPPISDKEYDKRISVTGDSDYQGDQDELWKIEIQGKASFREVLRPFKQFIVLKNPARRCSLLSHEIKIPHWGDRRQEVLCVDPARVNRALFYIDFVSSPEAGVVEKYKWAPEYPFYKLAFEYVVGQFRLNKRQNIDNTSMSPPDCLSWPILFDNNNQIGKILWITSTVSVGVYTFMEAYSWLSWNIFEDTLLNTTANQLMKREVTLEAFLGWILHLYIFTYSLHRNLSVNQYMPSLLFAVIILSQFSVL</sequence>
<dbReference type="FunCoup" id="Q6CT75">
    <property type="interactions" value="41"/>
</dbReference>